<dbReference type="Gene3D" id="1.10.8.80">
    <property type="entry name" value="Magnesium chelatase subunit I, C-Terminal domain"/>
    <property type="match status" value="1"/>
</dbReference>
<sequence>MSAETVSAKTVSPETLVTADPTSRPVIRYPFTAVVGQERLKLALILSAVSPGIGGVLIRGEKGTAKSTIVRGLGPLIGEGRADQAGRVVELPIGATEDRVIGSLDLTRVLRDGQAEFTPGLLARADGGVLYIDEVNLLADHLVDVLLDAAASGRVTIERDGVSHTQSADFVLVGTMNPEEGELRPQLLDRFGLAVDVSAGRDVDERVEIVRRRMAFDADPTAFAAAYSDAEGELAQRIAHARRLVDGVELPTAQLRRIAGICAHLQVDGLRGDIVVARTATAHAALRGASEVDADDVRVAVELALPHRRRRNPFDESGLDDQELADALAAGDEAAGPDDTPEPPDGAGPDGNAPATDQPDGGGPDGSAADPAESSMPTDDSAPSDSAADGSAPAEPDSDASGPTTPGPRPGGVFGAPTDSTTAPRMRRLTVAGIGDGEPGRRSAARSRRGYTIAAAEFDAGTPVHLFCTVLNAAGRGTEEDGRVRVRREDLRGAHRIGQESNLVVFVVDLSGSMTARRRLAVVSELCVDLLRDSYTRRDRVAVIVARGARAELVVPPTKSVDIAVRRLSSVRTGGRTPLAEGLLAAEELIARGRRIEPQRRPLLVVLTDGRATAGPNAAPRARAAAASIGRQGIDGVVVDCEQGMVRLGLAADLAAHLRADLIPMDELGVAALGRSVRPNTAPAARIGPPAA</sequence>
<dbReference type="Pfam" id="PF17863">
    <property type="entry name" value="AAA_lid_2"/>
    <property type="match status" value="1"/>
</dbReference>
<keyword evidence="4" id="KW-1185">Reference proteome</keyword>
<proteinExistence type="predicted"/>
<dbReference type="SMART" id="SM00382">
    <property type="entry name" value="AAA"/>
    <property type="match status" value="1"/>
</dbReference>
<evidence type="ECO:0000313" key="4">
    <source>
        <dbReference type="Proteomes" id="UP000009154"/>
    </source>
</evidence>
<dbReference type="InterPro" id="IPR036465">
    <property type="entry name" value="vWFA_dom_sf"/>
</dbReference>
<name>H6MY41_GORPV</name>
<dbReference type="KEGG" id="gpo:GPOL_c20340"/>
<dbReference type="PROSITE" id="PS50234">
    <property type="entry name" value="VWFA"/>
    <property type="match status" value="1"/>
</dbReference>
<dbReference type="CDD" id="cd00009">
    <property type="entry name" value="AAA"/>
    <property type="match status" value="1"/>
</dbReference>
<gene>
    <name evidence="3" type="ordered locus">GPOL_c20340</name>
</gene>
<evidence type="ECO:0000313" key="3">
    <source>
        <dbReference type="EMBL" id="AFA73073.1"/>
    </source>
</evidence>
<dbReference type="InterPro" id="IPR052989">
    <property type="entry name" value="Mg-chelatase_DI-like"/>
</dbReference>
<accession>H6MY41</accession>
<dbReference type="EMBL" id="CP003119">
    <property type="protein sequence ID" value="AFA73073.1"/>
    <property type="molecule type" value="Genomic_DNA"/>
</dbReference>
<dbReference type="AlphaFoldDB" id="H6MY41"/>
<dbReference type="SMART" id="SM00327">
    <property type="entry name" value="VWA"/>
    <property type="match status" value="1"/>
</dbReference>
<dbReference type="InterPro" id="IPR002035">
    <property type="entry name" value="VWF_A"/>
</dbReference>
<reference evidence="3 4" key="1">
    <citation type="journal article" date="2012" name="Appl. Environ. Microbiol.">
        <title>Involvement of two latex-clearing proteins during rubber degradation and insights into the subsequent degradation pathway revealed by the genome sequence of Gordonia polyisoprenivorans strain VH2.</title>
        <authorList>
            <person name="Hiessl S."/>
            <person name="Schuldes J."/>
            <person name="Thurmer A."/>
            <person name="Halbsguth T."/>
            <person name="Broker D."/>
            <person name="Angelov A."/>
            <person name="Liebl W."/>
            <person name="Daniel R."/>
            <person name="Steinbuchel A."/>
        </authorList>
    </citation>
    <scope>NUCLEOTIDE SEQUENCE [LARGE SCALE GENOMIC DNA]</scope>
    <source>
        <strain evidence="4">DSM 44266 / VH2</strain>
    </source>
</reference>
<dbReference type="PANTHER" id="PTHR35023">
    <property type="entry name" value="CHELATASE-RELATED"/>
    <property type="match status" value="1"/>
</dbReference>
<dbReference type="InterPro" id="IPR011704">
    <property type="entry name" value="ATPase_dyneun-rel_AAA"/>
</dbReference>
<dbReference type="Pfam" id="PF07728">
    <property type="entry name" value="AAA_5"/>
    <property type="match status" value="1"/>
</dbReference>
<feature type="domain" description="VWFA" evidence="2">
    <location>
        <begin position="503"/>
        <end position="639"/>
    </location>
</feature>
<dbReference type="Gene3D" id="3.40.50.300">
    <property type="entry name" value="P-loop containing nucleotide triphosphate hydrolases"/>
    <property type="match status" value="1"/>
</dbReference>
<dbReference type="Pfam" id="PF13519">
    <property type="entry name" value="VWA_2"/>
    <property type="match status" value="1"/>
</dbReference>
<feature type="compositionally biased region" description="Low complexity" evidence="1">
    <location>
        <begin position="345"/>
        <end position="359"/>
    </location>
</feature>
<organism evidence="3 4">
    <name type="scientific">Gordonia polyisoprenivorans (strain DSM 44266 / VH2)</name>
    <dbReference type="NCBI Taxonomy" id="1112204"/>
    <lineage>
        <taxon>Bacteria</taxon>
        <taxon>Bacillati</taxon>
        <taxon>Actinomycetota</taxon>
        <taxon>Actinomycetes</taxon>
        <taxon>Mycobacteriales</taxon>
        <taxon>Gordoniaceae</taxon>
        <taxon>Gordonia</taxon>
    </lineage>
</organism>
<dbReference type="Proteomes" id="UP000009154">
    <property type="component" value="Chromosome"/>
</dbReference>
<evidence type="ECO:0000256" key="1">
    <source>
        <dbReference type="SAM" id="MobiDB-lite"/>
    </source>
</evidence>
<dbReference type="HOGENOM" id="CLU_016684_6_0_11"/>
<dbReference type="GO" id="GO:0016887">
    <property type="term" value="F:ATP hydrolysis activity"/>
    <property type="evidence" value="ECO:0007669"/>
    <property type="project" value="InterPro"/>
</dbReference>
<dbReference type="InterPro" id="IPR003593">
    <property type="entry name" value="AAA+_ATPase"/>
</dbReference>
<dbReference type="InterPro" id="IPR027417">
    <property type="entry name" value="P-loop_NTPase"/>
</dbReference>
<dbReference type="GO" id="GO:0005524">
    <property type="term" value="F:ATP binding"/>
    <property type="evidence" value="ECO:0007669"/>
    <property type="project" value="InterPro"/>
</dbReference>
<feature type="region of interest" description="Disordered" evidence="1">
    <location>
        <begin position="332"/>
        <end position="446"/>
    </location>
</feature>
<dbReference type="SUPFAM" id="SSF53300">
    <property type="entry name" value="vWA-like"/>
    <property type="match status" value="1"/>
</dbReference>
<dbReference type="eggNOG" id="COG1240">
    <property type="taxonomic scope" value="Bacteria"/>
</dbReference>
<dbReference type="InterPro" id="IPR041628">
    <property type="entry name" value="ChlI/MoxR_AAA_lid"/>
</dbReference>
<protein>
    <submittedName>
        <fullName evidence="3">Putative magnesium chelatase subunit</fullName>
    </submittedName>
</protein>
<dbReference type="STRING" id="1112204.GPOL_c20340"/>
<dbReference type="eggNOG" id="COG1239">
    <property type="taxonomic scope" value="Bacteria"/>
</dbReference>
<dbReference type="SUPFAM" id="SSF52540">
    <property type="entry name" value="P-loop containing nucleoside triphosphate hydrolases"/>
    <property type="match status" value="1"/>
</dbReference>
<dbReference type="Gene3D" id="3.40.50.410">
    <property type="entry name" value="von Willebrand factor, type A domain"/>
    <property type="match status" value="1"/>
</dbReference>
<evidence type="ECO:0000259" key="2">
    <source>
        <dbReference type="PROSITE" id="PS50234"/>
    </source>
</evidence>
<feature type="compositionally biased region" description="Low complexity" evidence="1">
    <location>
        <begin position="379"/>
        <end position="404"/>
    </location>
</feature>
<dbReference type="PANTHER" id="PTHR35023:SF1">
    <property type="entry name" value="MG-PROTOPORPHYRIN IX CHELATASE"/>
    <property type="match status" value="1"/>
</dbReference>